<comment type="caution">
    <text evidence="2">The sequence shown here is derived from an EMBL/GenBank/DDBJ whole genome shotgun (WGS) entry which is preliminary data.</text>
</comment>
<proteinExistence type="predicted"/>
<feature type="region of interest" description="Disordered" evidence="1">
    <location>
        <begin position="813"/>
        <end position="833"/>
    </location>
</feature>
<dbReference type="EMBL" id="JANPWB010000016">
    <property type="protein sequence ID" value="KAJ1086284.1"/>
    <property type="molecule type" value="Genomic_DNA"/>
</dbReference>
<dbReference type="AlphaFoldDB" id="A0AAV7L7K3"/>
<evidence type="ECO:0000313" key="3">
    <source>
        <dbReference type="Proteomes" id="UP001066276"/>
    </source>
</evidence>
<dbReference type="Proteomes" id="UP001066276">
    <property type="component" value="Chromosome 12"/>
</dbReference>
<sequence>MASMDDVLQALVVAPGTRHQQWESIVTNWSRAQQPHGARRPAPGINSGSPFPILTAPGPTGAVPSNPTVPGARHQASTVGVHSDQLEPCPAPPRCQAPCTRHQQWESIVTNWSRAQHPHGARRPAPGINSGSPFPILTAPGPTGAVPSTPTVPGALHQASTVGVHSDQLEPCPAPPRCQAPGTRHQQWESIPDSHCTRTNWSRAQHQASTVGVHSDQLEPCPAPPRCQAPGTRHQQWESIVTNWSRAQQPHGARRPAPGINSGSPFPILTAPGPTGAVPSNPTVPGARHQASTVGVHSDQLEPCPAPPRCQAPCTRHQQWESIVTNWSRAQHPHGARHQASTVGVHSRFSLHQDQLEPCPAPPRCQAPCTRHQQWESIVTNWSRAQHPHGARRPAPGINSGSPFQILTAPGPTGAVPSTPTVPGAQHQASTVGVHSDQLEPCPAPPRCQAPGTRHQQWESIVTNWSRAQQPHGARRPAPGINSGSPFPILTAPGPTGAVPSNPTVPGARHQASTVGVHSDQLEPCPAPPRCQAPCTRHQQWESIVTNWSRAQHPHGALHQASTVGVHSDQLEPCPAPPRCQAPCTRHQQWESIVTNWSRAQHPHGARRPAPGINSGSPFPILTAPGPTGAVPSTPTVPGALHQASTVGVHSDQLEPCPAPPRCQAPGTRHQQWESIPDSHCTRTNWSRAQHQASTVGVHSDQLEPCPAPPRCQAPGTRHQQWESIVTNWSRAQQPHGARRPAPGINSGSPFPILTAPGPTGAVPSNPTVPGARHQASTVGVHSDQLEPCPAPPRCQAPCTRHQQWESIVTNWSRAQHPHGARRPAPGINSGSP</sequence>
<gene>
    <name evidence="2" type="ORF">NDU88_006406</name>
</gene>
<evidence type="ECO:0000313" key="2">
    <source>
        <dbReference type="EMBL" id="KAJ1086284.1"/>
    </source>
</evidence>
<name>A0AAV7L7K3_PLEWA</name>
<evidence type="ECO:0000256" key="1">
    <source>
        <dbReference type="SAM" id="MobiDB-lite"/>
    </source>
</evidence>
<reference evidence="2" key="1">
    <citation type="journal article" date="2022" name="bioRxiv">
        <title>Sequencing and chromosome-scale assembly of the giantPleurodeles waltlgenome.</title>
        <authorList>
            <person name="Brown T."/>
            <person name="Elewa A."/>
            <person name="Iarovenko S."/>
            <person name="Subramanian E."/>
            <person name="Araus A.J."/>
            <person name="Petzold A."/>
            <person name="Susuki M."/>
            <person name="Suzuki K.-i.T."/>
            <person name="Hayashi T."/>
            <person name="Toyoda A."/>
            <person name="Oliveira C."/>
            <person name="Osipova E."/>
            <person name="Leigh N.D."/>
            <person name="Simon A."/>
            <person name="Yun M.H."/>
        </authorList>
    </citation>
    <scope>NUCLEOTIDE SEQUENCE</scope>
    <source>
        <strain evidence="2">20211129_DDA</strain>
        <tissue evidence="2">Liver</tissue>
    </source>
</reference>
<keyword evidence="3" id="KW-1185">Reference proteome</keyword>
<organism evidence="2 3">
    <name type="scientific">Pleurodeles waltl</name>
    <name type="common">Iberian ribbed newt</name>
    <dbReference type="NCBI Taxonomy" id="8319"/>
    <lineage>
        <taxon>Eukaryota</taxon>
        <taxon>Metazoa</taxon>
        <taxon>Chordata</taxon>
        <taxon>Craniata</taxon>
        <taxon>Vertebrata</taxon>
        <taxon>Euteleostomi</taxon>
        <taxon>Amphibia</taxon>
        <taxon>Batrachia</taxon>
        <taxon>Caudata</taxon>
        <taxon>Salamandroidea</taxon>
        <taxon>Salamandridae</taxon>
        <taxon>Pleurodelinae</taxon>
        <taxon>Pleurodeles</taxon>
    </lineage>
</organism>
<accession>A0AAV7L7K3</accession>
<protein>
    <submittedName>
        <fullName evidence="2">Uncharacterized protein</fullName>
    </submittedName>
</protein>
<feature type="region of interest" description="Disordered" evidence="1">
    <location>
        <begin position="602"/>
        <end position="641"/>
    </location>
</feature>